<gene>
    <name evidence="1" type="ORF">I79_011655</name>
</gene>
<dbReference type="InParanoid" id="G3HLR3"/>
<reference evidence="2" key="1">
    <citation type="journal article" date="2011" name="Nat. Biotechnol.">
        <title>The genomic sequence of the Chinese hamster ovary (CHO)-K1 cell line.</title>
        <authorList>
            <person name="Xu X."/>
            <person name="Nagarajan H."/>
            <person name="Lewis N.E."/>
            <person name="Pan S."/>
            <person name="Cai Z."/>
            <person name="Liu X."/>
            <person name="Chen W."/>
            <person name="Xie M."/>
            <person name="Wang W."/>
            <person name="Hammond S."/>
            <person name="Andersen M.R."/>
            <person name="Neff N."/>
            <person name="Passarelli B."/>
            <person name="Koh W."/>
            <person name="Fan H.C."/>
            <person name="Wang J."/>
            <person name="Gui Y."/>
            <person name="Lee K.H."/>
            <person name="Betenbaugh M.J."/>
            <person name="Quake S.R."/>
            <person name="Famili I."/>
            <person name="Palsson B.O."/>
            <person name="Wang J."/>
        </authorList>
    </citation>
    <scope>NUCLEOTIDE SEQUENCE [LARGE SCALE GENOMIC DNA]</scope>
    <source>
        <strain evidence="2">CHO K1 cell line</strain>
    </source>
</reference>
<proteinExistence type="predicted"/>
<organism evidence="1 2">
    <name type="scientific">Cricetulus griseus</name>
    <name type="common">Chinese hamster</name>
    <name type="synonym">Cricetulus barabensis griseus</name>
    <dbReference type="NCBI Taxonomy" id="10029"/>
    <lineage>
        <taxon>Eukaryota</taxon>
        <taxon>Metazoa</taxon>
        <taxon>Chordata</taxon>
        <taxon>Craniata</taxon>
        <taxon>Vertebrata</taxon>
        <taxon>Euteleostomi</taxon>
        <taxon>Mammalia</taxon>
        <taxon>Eutheria</taxon>
        <taxon>Euarchontoglires</taxon>
        <taxon>Glires</taxon>
        <taxon>Rodentia</taxon>
        <taxon>Myomorpha</taxon>
        <taxon>Muroidea</taxon>
        <taxon>Cricetidae</taxon>
        <taxon>Cricetinae</taxon>
        <taxon>Cricetulus</taxon>
    </lineage>
</organism>
<evidence type="ECO:0000313" key="1">
    <source>
        <dbReference type="EMBL" id="EGV99662.1"/>
    </source>
</evidence>
<dbReference type="EMBL" id="JH000497">
    <property type="protein sequence ID" value="EGV99662.1"/>
    <property type="molecule type" value="Genomic_DNA"/>
</dbReference>
<dbReference type="AlphaFoldDB" id="G3HLR3"/>
<accession>G3HLR3</accession>
<sequence length="72" mass="8313">MKDEILGSKLQLKTIGCLRFQFKSGRWWNKPLIPALGRQRQADLSEFEDSLVYKASSRTGLLNRETLSQKTK</sequence>
<name>G3HLR3_CRIGR</name>
<evidence type="ECO:0000313" key="2">
    <source>
        <dbReference type="Proteomes" id="UP000001075"/>
    </source>
</evidence>
<dbReference type="STRING" id="10029.G3HLR3"/>
<dbReference type="Proteomes" id="UP000001075">
    <property type="component" value="Unassembled WGS sequence"/>
</dbReference>
<protein>
    <submittedName>
        <fullName evidence="1">Uncharacterized protein</fullName>
    </submittedName>
</protein>